<reference evidence="1 2" key="1">
    <citation type="submission" date="2024-03" db="EMBL/GenBank/DDBJ databases">
        <authorList>
            <person name="Martinez-Hernandez J."/>
        </authorList>
    </citation>
    <scope>NUCLEOTIDE SEQUENCE [LARGE SCALE GENOMIC DNA]</scope>
</reference>
<gene>
    <name evidence="1" type="ORF">LLUT_LOCUS3967</name>
</gene>
<protein>
    <submittedName>
        <fullName evidence="1">Uncharacterized protein</fullName>
    </submittedName>
</protein>
<proteinExistence type="predicted"/>
<accession>A0AAV1W1T9</accession>
<name>A0AAV1W1T9_LUPLU</name>
<comment type="caution">
    <text evidence="1">The sequence shown here is derived from an EMBL/GenBank/DDBJ whole genome shotgun (WGS) entry which is preliminary data.</text>
</comment>
<dbReference type="EMBL" id="CAXHTB010000003">
    <property type="protein sequence ID" value="CAL0302907.1"/>
    <property type="molecule type" value="Genomic_DNA"/>
</dbReference>
<keyword evidence="2" id="KW-1185">Reference proteome</keyword>
<organism evidence="1 2">
    <name type="scientific">Lupinus luteus</name>
    <name type="common">European yellow lupine</name>
    <dbReference type="NCBI Taxonomy" id="3873"/>
    <lineage>
        <taxon>Eukaryota</taxon>
        <taxon>Viridiplantae</taxon>
        <taxon>Streptophyta</taxon>
        <taxon>Embryophyta</taxon>
        <taxon>Tracheophyta</taxon>
        <taxon>Spermatophyta</taxon>
        <taxon>Magnoliopsida</taxon>
        <taxon>eudicotyledons</taxon>
        <taxon>Gunneridae</taxon>
        <taxon>Pentapetalae</taxon>
        <taxon>rosids</taxon>
        <taxon>fabids</taxon>
        <taxon>Fabales</taxon>
        <taxon>Fabaceae</taxon>
        <taxon>Papilionoideae</taxon>
        <taxon>50 kb inversion clade</taxon>
        <taxon>genistoids sensu lato</taxon>
        <taxon>core genistoids</taxon>
        <taxon>Genisteae</taxon>
        <taxon>Lupinus</taxon>
    </lineage>
</organism>
<evidence type="ECO:0000313" key="1">
    <source>
        <dbReference type="EMBL" id="CAL0302907.1"/>
    </source>
</evidence>
<dbReference type="Proteomes" id="UP001497480">
    <property type="component" value="Unassembled WGS sequence"/>
</dbReference>
<evidence type="ECO:0000313" key="2">
    <source>
        <dbReference type="Proteomes" id="UP001497480"/>
    </source>
</evidence>
<dbReference type="AlphaFoldDB" id="A0AAV1W1T9"/>
<sequence length="72" mass="8297">MAWLSQGQHHHDVESLSHKLGQYLDCAGQSLGQMAILLGHERMRREVGVVGKREMLWDPNKNKNDKRKIFSV</sequence>